<gene>
    <name evidence="6" type="ORF">AG1IA_06689</name>
</gene>
<feature type="transmembrane region" description="Helical" evidence="5">
    <location>
        <begin position="73"/>
        <end position="95"/>
    </location>
</feature>
<protein>
    <submittedName>
        <fullName evidence="6">Methionine permease</fullName>
    </submittedName>
</protein>
<dbReference type="PANTHER" id="PTHR11785">
    <property type="entry name" value="AMINO ACID TRANSPORTER"/>
    <property type="match status" value="1"/>
</dbReference>
<name>L8WRD3_THACA</name>
<feature type="transmembrane region" description="Helical" evidence="5">
    <location>
        <begin position="835"/>
        <end position="858"/>
    </location>
</feature>
<proteinExistence type="predicted"/>
<feature type="transmembrane region" description="Helical" evidence="5">
    <location>
        <begin position="48"/>
        <end position="67"/>
    </location>
</feature>
<dbReference type="AlphaFoldDB" id="L8WRD3"/>
<dbReference type="Gene3D" id="1.20.1740.10">
    <property type="entry name" value="Amino acid/polyamine transporter I"/>
    <property type="match status" value="2"/>
</dbReference>
<feature type="transmembrane region" description="Helical" evidence="5">
    <location>
        <begin position="635"/>
        <end position="658"/>
    </location>
</feature>
<feature type="transmembrane region" description="Helical" evidence="5">
    <location>
        <begin position="887"/>
        <end position="908"/>
    </location>
</feature>
<feature type="transmembrane region" description="Helical" evidence="5">
    <location>
        <begin position="728"/>
        <end position="747"/>
    </location>
</feature>
<dbReference type="Proteomes" id="UP000011668">
    <property type="component" value="Unassembled WGS sequence"/>
</dbReference>
<comment type="caution">
    <text evidence="6">The sequence shown here is derived from an EMBL/GenBank/DDBJ whole genome shotgun (WGS) entry which is preliminary data.</text>
</comment>
<reference evidence="6 7" key="1">
    <citation type="journal article" date="2013" name="Nat. Commun.">
        <title>The evolution and pathogenic mechanisms of the rice sheath blight pathogen.</title>
        <authorList>
            <person name="Zheng A."/>
            <person name="Lin R."/>
            <person name="Xu L."/>
            <person name="Qin P."/>
            <person name="Tang C."/>
            <person name="Ai P."/>
            <person name="Zhang D."/>
            <person name="Liu Y."/>
            <person name="Sun Z."/>
            <person name="Feng H."/>
            <person name="Wang Y."/>
            <person name="Chen Y."/>
            <person name="Liang X."/>
            <person name="Fu R."/>
            <person name="Li Q."/>
            <person name="Zhang J."/>
            <person name="Yu X."/>
            <person name="Xie Z."/>
            <person name="Ding L."/>
            <person name="Guan P."/>
            <person name="Tang J."/>
            <person name="Liang Y."/>
            <person name="Wang S."/>
            <person name="Deng Q."/>
            <person name="Li S."/>
            <person name="Zhu J."/>
            <person name="Wang L."/>
            <person name="Liu H."/>
            <person name="Li P."/>
        </authorList>
    </citation>
    <scope>NUCLEOTIDE SEQUENCE [LARGE SCALE GENOMIC DNA]</scope>
    <source>
        <strain evidence="7">AG-1 IA</strain>
    </source>
</reference>
<dbReference type="OrthoDB" id="5982228at2759"/>
<dbReference type="InterPro" id="IPR002293">
    <property type="entry name" value="AA/rel_permease1"/>
</dbReference>
<feature type="transmembrane region" description="Helical" evidence="5">
    <location>
        <begin position="759"/>
        <end position="779"/>
    </location>
</feature>
<dbReference type="FunFam" id="1.20.1740.10:FF:000025">
    <property type="entry name" value="High-affinity methionine permease"/>
    <property type="match status" value="1"/>
</dbReference>
<feature type="transmembrane region" description="Helical" evidence="5">
    <location>
        <begin position="685"/>
        <end position="708"/>
    </location>
</feature>
<feature type="transmembrane region" description="Helical" evidence="5">
    <location>
        <begin position="940"/>
        <end position="962"/>
    </location>
</feature>
<feature type="transmembrane region" description="Helical" evidence="5">
    <location>
        <begin position="799"/>
        <end position="823"/>
    </location>
</feature>
<feature type="transmembrane region" description="Helical" evidence="5">
    <location>
        <begin position="243"/>
        <end position="265"/>
    </location>
</feature>
<feature type="transmembrane region" description="Helical" evidence="5">
    <location>
        <begin position="1034"/>
        <end position="1057"/>
    </location>
</feature>
<dbReference type="InterPro" id="IPR050598">
    <property type="entry name" value="AminoAcid_Transporter"/>
</dbReference>
<feature type="transmembrane region" description="Helical" evidence="5">
    <location>
        <begin position="600"/>
        <end position="623"/>
    </location>
</feature>
<keyword evidence="2 5" id="KW-0812">Transmembrane</keyword>
<dbReference type="GO" id="GO:0015179">
    <property type="term" value="F:L-amino acid transmembrane transporter activity"/>
    <property type="evidence" value="ECO:0007669"/>
    <property type="project" value="TreeGrafter"/>
</dbReference>
<evidence type="ECO:0000256" key="1">
    <source>
        <dbReference type="ARBA" id="ARBA00004141"/>
    </source>
</evidence>
<dbReference type="STRING" id="983506.L8WRD3"/>
<evidence type="ECO:0000256" key="5">
    <source>
        <dbReference type="SAM" id="Phobius"/>
    </source>
</evidence>
<accession>L8WRD3</accession>
<evidence type="ECO:0000313" key="6">
    <source>
        <dbReference type="EMBL" id="ELU39283.1"/>
    </source>
</evidence>
<dbReference type="PANTHER" id="PTHR11785:SF353">
    <property type="entry name" value="METHIONINE TRANSPORTER (EUROFUNG)"/>
    <property type="match status" value="1"/>
</dbReference>
<evidence type="ECO:0000313" key="7">
    <source>
        <dbReference type="Proteomes" id="UP000011668"/>
    </source>
</evidence>
<feature type="transmembrane region" description="Helical" evidence="5">
    <location>
        <begin position="968"/>
        <end position="984"/>
    </location>
</feature>
<comment type="subcellular location">
    <subcellularLocation>
        <location evidence="1">Membrane</location>
        <topology evidence="1">Multi-pass membrane protein</topology>
    </subcellularLocation>
</comment>
<dbReference type="Pfam" id="PF13520">
    <property type="entry name" value="AA_permease_2"/>
    <property type="match status" value="2"/>
</dbReference>
<sequence length="1211" mass="133295">MQPLTESVVDNSAFCDGEEEAGQALTALAPIEETSPLGYNFGFANATLMNISAMIGMGVFSTPSFILRSVGSVGLLIVLYLLVPFITLAGLMVYIELASMCGHKRSGAEVVYLEEAYPRPRFLLSTSYALVTGFLSHSGIISTGKLNPLSDTPFRQRSIAIAMSTIAIWGEGSRHVQLSEWSCGVLPNGVVSATGLACLLGWTTVPNSGSLRRPFEGSRYEANPFATCEQLQCILFILKPIKLLLAVVKVLYSFLGWNSVIGLMAEVKGRRPVRTIRRAGITSEMKNADEVLGVIFLRKVYGDTVATKLFPILVGINAFGGIVAGVNTVFSITSSHDLRSLDTTVWKNAPRSRKTRNYTICRILEPSRKIQDTVRTCVVEMGHGYSSDSPCPCTRCGCIFDRSHFLSRSGCGVWILRRRRERLGLPEHAYKAPNIAVVVYVVQSIALIIMPWIPPKGGSKGGDLSGFYYWVRLCALPQWFGYELVEETVPLPGGVKITALKKVYKYMDDQQEPLLGGASNLKRCSKSWVIRTLPLSTALRTAKLYRSGSNRNQPLFLVSILVRGSIQIMALVDHTQNTNHNGEEGQDETSLAPIEQTSPLGYNVGFLNATLVNTSAMIGMGIFSTPSYVLKSVGSVGALVTLYLVAPIVTWAGLMVYIELASMCGHKRSGAEVVYLEQAYPKPKYLVSTVFAMTTALLSYTGVSATVFARHILHGFDIEDTPFKQKSIALAMLTSAVATCLFSNKWALRINSFSTAFKVGSLILISFTGMACLLGWTSVPYTGNLNHPFEGTKIEGNPLATSFAKVNFSFVGWNTILGLMAEVKGRDPIRTVRRAGLASIVISSLLFLATILSFAIVLTKEEITNANEVLGALFFRKVYGDTAATKLFPIFIGLNSFGGIVAMTLYYARMLREAGRQGVLPFATFWSRVGRFKTPYGPLLLKWALSVFLVVATPAGDTFAFLVDLSGYPGLVFALATSCGVWVLRDRRAKMGLPKHAYKAPNIVVLAYVVKSIALIIMPWIPPKGGSHGGDVDFFYATYCIVALAVMMKLCVVYYWVWFRALPEWYGYEIIEETVRLPGGVKAAVLRKHYKGEQEPLLRAEEYAVRRCSISCLCIEYTCNAIGEGNFRKLRDWDTFARVKKIFSLASSSDVHDHVHRRGRDHELPKGVRPVNRWLILVDLPCAVEDEEPHRRTECLCKESMAKARRMGVEA</sequence>
<keyword evidence="7" id="KW-1185">Reference proteome</keyword>
<dbReference type="EMBL" id="AFRT01001831">
    <property type="protein sequence ID" value="ELU39283.1"/>
    <property type="molecule type" value="Genomic_DNA"/>
</dbReference>
<dbReference type="GO" id="GO:0016020">
    <property type="term" value="C:membrane"/>
    <property type="evidence" value="ECO:0007669"/>
    <property type="project" value="UniProtKB-SubCell"/>
</dbReference>
<keyword evidence="4 5" id="KW-0472">Membrane</keyword>
<feature type="transmembrane region" description="Helical" evidence="5">
    <location>
        <begin position="309"/>
        <end position="330"/>
    </location>
</feature>
<feature type="transmembrane region" description="Helical" evidence="5">
    <location>
        <begin position="1005"/>
        <end position="1022"/>
    </location>
</feature>
<evidence type="ECO:0000256" key="4">
    <source>
        <dbReference type="ARBA" id="ARBA00023136"/>
    </source>
</evidence>
<dbReference type="HOGENOM" id="CLU_269733_0_0_1"/>
<evidence type="ECO:0000256" key="3">
    <source>
        <dbReference type="ARBA" id="ARBA00022989"/>
    </source>
</evidence>
<organism evidence="6 7">
    <name type="scientific">Thanatephorus cucumeris (strain AG1-IA)</name>
    <name type="common">Rice sheath blight fungus</name>
    <name type="synonym">Rhizoctonia solani</name>
    <dbReference type="NCBI Taxonomy" id="983506"/>
    <lineage>
        <taxon>Eukaryota</taxon>
        <taxon>Fungi</taxon>
        <taxon>Dikarya</taxon>
        <taxon>Basidiomycota</taxon>
        <taxon>Agaricomycotina</taxon>
        <taxon>Agaricomycetes</taxon>
        <taxon>Cantharellales</taxon>
        <taxon>Ceratobasidiaceae</taxon>
        <taxon>Rhizoctonia</taxon>
        <taxon>Rhizoctonia solani AG-1</taxon>
    </lineage>
</organism>
<keyword evidence="3 5" id="KW-1133">Transmembrane helix</keyword>
<evidence type="ECO:0000256" key="2">
    <source>
        <dbReference type="ARBA" id="ARBA00022692"/>
    </source>
</evidence>